<sequence length="446" mass="49903">MAPLTFNNVLDPQTQCCLFTLPAETRNEIYILVLQAFPDDKTGKLNLTASLEQRRNVSSKPSTFWLLLTCQLVYLEAHRLFYAIHHLRLDTHQIDCHYWRSGPTAVQTAAIEALSIRVNGDEQDFRALGRLRDCTQLKELHLDLFCGGSLHLYEQHQNLKCLHDDFLEKWEGARGVKATAETLSRRLQSVFDAGLEQEREKLALLTVPSARPSGTISLVRFKGSRRFGQQPAPTVLSLLQTCRVIRKEAHAMFYALNHLEFKPASVRPPWSPSKDNSLGALRNFGIERWAAITGLTIPLLVRSGQLFGHSKLLVHCTGIEDLHYEVLSRDRACECLEVLILDGWRRGQTLQELRVDFLSPDGPNGSEALRAMARGLPKTLKTVGVHFSRCGGCGKSVAGVEQGYLEFEREVSEMLNEVHQQAHAKPALPAAGGVDDQEIEQLPAGD</sequence>
<protein>
    <submittedName>
        <fullName evidence="2">Uncharacterized protein</fullName>
    </submittedName>
</protein>
<evidence type="ECO:0000256" key="1">
    <source>
        <dbReference type="SAM" id="MobiDB-lite"/>
    </source>
</evidence>
<name>A0AAJ0D9M0_9PEZI</name>
<dbReference type="AlphaFoldDB" id="A0AAJ0D9M0"/>
<dbReference type="PANTHER" id="PTHR38790">
    <property type="entry name" value="2EXR DOMAIN-CONTAINING PROTEIN-RELATED"/>
    <property type="match status" value="1"/>
</dbReference>
<reference evidence="2" key="1">
    <citation type="submission" date="2023-04" db="EMBL/GenBank/DDBJ databases">
        <title>Black Yeasts Isolated from many extreme environments.</title>
        <authorList>
            <person name="Coleine C."/>
            <person name="Stajich J.E."/>
            <person name="Selbmann L."/>
        </authorList>
    </citation>
    <scope>NUCLEOTIDE SEQUENCE</scope>
    <source>
        <strain evidence="2">CCFEE 5312</strain>
    </source>
</reference>
<organism evidence="2 3">
    <name type="scientific">Extremus antarcticus</name>
    <dbReference type="NCBI Taxonomy" id="702011"/>
    <lineage>
        <taxon>Eukaryota</taxon>
        <taxon>Fungi</taxon>
        <taxon>Dikarya</taxon>
        <taxon>Ascomycota</taxon>
        <taxon>Pezizomycotina</taxon>
        <taxon>Dothideomycetes</taxon>
        <taxon>Dothideomycetidae</taxon>
        <taxon>Mycosphaerellales</taxon>
        <taxon>Extremaceae</taxon>
        <taxon>Extremus</taxon>
    </lineage>
</organism>
<gene>
    <name evidence="2" type="ORF">LTR09_009042</name>
</gene>
<evidence type="ECO:0000313" key="3">
    <source>
        <dbReference type="Proteomes" id="UP001271007"/>
    </source>
</evidence>
<dbReference type="Proteomes" id="UP001271007">
    <property type="component" value="Unassembled WGS sequence"/>
</dbReference>
<comment type="caution">
    <text evidence="2">The sequence shown here is derived from an EMBL/GenBank/DDBJ whole genome shotgun (WGS) entry which is preliminary data.</text>
</comment>
<keyword evidence="3" id="KW-1185">Reference proteome</keyword>
<dbReference type="EMBL" id="JAWDJX010000038">
    <property type="protein sequence ID" value="KAK3049621.1"/>
    <property type="molecule type" value="Genomic_DNA"/>
</dbReference>
<dbReference type="PANTHER" id="PTHR38790:SF4">
    <property type="entry name" value="2EXR DOMAIN-CONTAINING PROTEIN"/>
    <property type="match status" value="1"/>
</dbReference>
<accession>A0AAJ0D9M0</accession>
<evidence type="ECO:0000313" key="2">
    <source>
        <dbReference type="EMBL" id="KAK3049621.1"/>
    </source>
</evidence>
<proteinExistence type="predicted"/>
<feature type="region of interest" description="Disordered" evidence="1">
    <location>
        <begin position="422"/>
        <end position="446"/>
    </location>
</feature>